<evidence type="ECO:0000259" key="3">
    <source>
        <dbReference type="Pfam" id="PF02481"/>
    </source>
</evidence>
<protein>
    <submittedName>
        <fullName evidence="4">DNA processing protein</fullName>
    </submittedName>
</protein>
<accession>A0A542Y9F8</accession>
<dbReference type="GO" id="GO:0009294">
    <property type="term" value="P:DNA-mediated transformation"/>
    <property type="evidence" value="ECO:0007669"/>
    <property type="project" value="InterPro"/>
</dbReference>
<dbReference type="SUPFAM" id="SSF102405">
    <property type="entry name" value="MCP/YpsA-like"/>
    <property type="match status" value="1"/>
</dbReference>
<gene>
    <name evidence="4" type="ORF">FB468_2784</name>
</gene>
<reference evidence="4 5" key="1">
    <citation type="submission" date="2019-06" db="EMBL/GenBank/DDBJ databases">
        <title>Sequencing the genomes of 1000 actinobacteria strains.</title>
        <authorList>
            <person name="Klenk H.-P."/>
        </authorList>
    </citation>
    <scope>NUCLEOTIDE SEQUENCE [LARGE SCALE GENOMIC DNA]</scope>
    <source>
        <strain evidence="4 5">DSM 8803</strain>
    </source>
</reference>
<evidence type="ECO:0000313" key="5">
    <source>
        <dbReference type="Proteomes" id="UP000319094"/>
    </source>
</evidence>
<dbReference type="PANTHER" id="PTHR43022:SF1">
    <property type="entry name" value="PROTEIN SMF"/>
    <property type="match status" value="1"/>
</dbReference>
<dbReference type="OrthoDB" id="9785707at2"/>
<dbReference type="InterPro" id="IPR057666">
    <property type="entry name" value="DrpA_SLOG"/>
</dbReference>
<name>A0A542Y9F8_9MICO</name>
<dbReference type="PANTHER" id="PTHR43022">
    <property type="entry name" value="PROTEIN SMF"/>
    <property type="match status" value="1"/>
</dbReference>
<evidence type="ECO:0000256" key="1">
    <source>
        <dbReference type="ARBA" id="ARBA00006525"/>
    </source>
</evidence>
<keyword evidence="5" id="KW-1185">Reference proteome</keyword>
<dbReference type="Gene3D" id="3.40.50.450">
    <property type="match status" value="1"/>
</dbReference>
<evidence type="ECO:0000313" key="4">
    <source>
        <dbReference type="EMBL" id="TQL44716.1"/>
    </source>
</evidence>
<evidence type="ECO:0000256" key="2">
    <source>
        <dbReference type="SAM" id="MobiDB-lite"/>
    </source>
</evidence>
<feature type="compositionally biased region" description="Basic and acidic residues" evidence="2">
    <location>
        <begin position="322"/>
        <end position="335"/>
    </location>
</feature>
<dbReference type="Pfam" id="PF02481">
    <property type="entry name" value="DNA_processg_A"/>
    <property type="match status" value="1"/>
</dbReference>
<comment type="caution">
    <text evidence="4">The sequence shown here is derived from an EMBL/GenBank/DDBJ whole genome shotgun (WGS) entry which is preliminary data.</text>
</comment>
<proteinExistence type="inferred from homology"/>
<sequence>MSEYTADTIARITLAVLTEPGDPVTGQLVQAIGVTETLALIRDPGAAIPSQVDPVAGVRWRQQAAAQQKDALTGELIGLTERHGLRILTPHRPGWPAALADLGHAAPLMLWTKGNPELLTASLTSRVTITGARAATGYGVQLTREFAAQLVASPRILVSGGAYGIDAETHRAALAARSASTIAVLAGGLDRPYPRAHEDLFRRITEHGGLLLTEAPPGYAPTKGRFEARSRLLAALSAATVIPEAGARSGSLRVAVAAYELGRQLGAIPGPITSANSAGCHRLLAEGLAEVTTSVGDIEAMLDPTPAAYRLPPAYQQAARRAAPDPDRGTGRPAL</sequence>
<dbReference type="EMBL" id="VFON01000001">
    <property type="protein sequence ID" value="TQL44716.1"/>
    <property type="molecule type" value="Genomic_DNA"/>
</dbReference>
<feature type="domain" description="Smf/DprA SLOG" evidence="3">
    <location>
        <begin position="87"/>
        <end position="299"/>
    </location>
</feature>
<dbReference type="InterPro" id="IPR003488">
    <property type="entry name" value="DprA"/>
</dbReference>
<dbReference type="AlphaFoldDB" id="A0A542Y9F8"/>
<feature type="region of interest" description="Disordered" evidence="2">
    <location>
        <begin position="315"/>
        <end position="335"/>
    </location>
</feature>
<comment type="similarity">
    <text evidence="1">Belongs to the DprA/Smf family.</text>
</comment>
<organism evidence="4 5">
    <name type="scientific">Leucobacter komagatae</name>
    <dbReference type="NCBI Taxonomy" id="55969"/>
    <lineage>
        <taxon>Bacteria</taxon>
        <taxon>Bacillati</taxon>
        <taxon>Actinomycetota</taxon>
        <taxon>Actinomycetes</taxon>
        <taxon>Micrococcales</taxon>
        <taxon>Microbacteriaceae</taxon>
        <taxon>Leucobacter</taxon>
    </lineage>
</organism>
<dbReference type="RefSeq" id="WP_141887861.1">
    <property type="nucleotide sequence ID" value="NZ_BAAAUY010000006.1"/>
</dbReference>
<dbReference type="Proteomes" id="UP000319094">
    <property type="component" value="Unassembled WGS sequence"/>
</dbReference>